<organism evidence="2">
    <name type="scientific">uncultured Rubrobacteraceae bacterium</name>
    <dbReference type="NCBI Taxonomy" id="349277"/>
    <lineage>
        <taxon>Bacteria</taxon>
        <taxon>Bacillati</taxon>
        <taxon>Actinomycetota</taxon>
        <taxon>Rubrobacteria</taxon>
        <taxon>Rubrobacterales</taxon>
        <taxon>Rubrobacteraceae</taxon>
        <taxon>environmental samples</taxon>
    </lineage>
</organism>
<dbReference type="InterPro" id="IPR050508">
    <property type="entry name" value="Methyltransf_Superfamily"/>
</dbReference>
<dbReference type="Gene3D" id="3.40.50.150">
    <property type="entry name" value="Vaccinia Virus protein VP39"/>
    <property type="match status" value="1"/>
</dbReference>
<dbReference type="AlphaFoldDB" id="A0A6J4NCH3"/>
<dbReference type="PANTHER" id="PTHR42912">
    <property type="entry name" value="METHYLTRANSFERASE"/>
    <property type="match status" value="1"/>
</dbReference>
<dbReference type="GO" id="GO:0032259">
    <property type="term" value="P:methylation"/>
    <property type="evidence" value="ECO:0007669"/>
    <property type="project" value="UniProtKB-KW"/>
</dbReference>
<dbReference type="EMBL" id="CADCUT010000006">
    <property type="protein sequence ID" value="CAA9384266.1"/>
    <property type="molecule type" value="Genomic_DNA"/>
</dbReference>
<feature type="domain" description="Methyltransferase type 11" evidence="1">
    <location>
        <begin position="62"/>
        <end position="157"/>
    </location>
</feature>
<dbReference type="PANTHER" id="PTHR42912:SF6">
    <property type="entry name" value="METHYLTRANSFERASE TYPE 11 DOMAIN-CONTAINING PROTEIN"/>
    <property type="match status" value="1"/>
</dbReference>
<evidence type="ECO:0000313" key="2">
    <source>
        <dbReference type="EMBL" id="CAA9384266.1"/>
    </source>
</evidence>
<protein>
    <submittedName>
        <fullName evidence="2">Uncharacterized methyltransferase YbaJ</fullName>
    </submittedName>
</protein>
<dbReference type="InterPro" id="IPR029063">
    <property type="entry name" value="SAM-dependent_MTases_sf"/>
</dbReference>
<dbReference type="Pfam" id="PF08241">
    <property type="entry name" value="Methyltransf_11"/>
    <property type="match status" value="1"/>
</dbReference>
<reference evidence="2" key="1">
    <citation type="submission" date="2020-02" db="EMBL/GenBank/DDBJ databases">
        <authorList>
            <person name="Meier V. D."/>
        </authorList>
    </citation>
    <scope>NUCLEOTIDE SEQUENCE</scope>
    <source>
        <strain evidence="2">AVDCRST_MAG03</strain>
    </source>
</reference>
<evidence type="ECO:0000259" key="1">
    <source>
        <dbReference type="Pfam" id="PF08241"/>
    </source>
</evidence>
<dbReference type="SUPFAM" id="SSF53335">
    <property type="entry name" value="S-adenosyl-L-methionine-dependent methyltransferases"/>
    <property type="match status" value="1"/>
</dbReference>
<dbReference type="GO" id="GO:0008757">
    <property type="term" value="F:S-adenosylmethionine-dependent methyltransferase activity"/>
    <property type="evidence" value="ECO:0007669"/>
    <property type="project" value="InterPro"/>
</dbReference>
<dbReference type="CDD" id="cd02440">
    <property type="entry name" value="AdoMet_MTases"/>
    <property type="match status" value="1"/>
</dbReference>
<gene>
    <name evidence="2" type="ORF">AVDCRST_MAG03-154</name>
</gene>
<keyword evidence="2" id="KW-0489">Methyltransferase</keyword>
<dbReference type="InterPro" id="IPR013216">
    <property type="entry name" value="Methyltransf_11"/>
</dbReference>
<keyword evidence="2" id="KW-0808">Transferase</keyword>
<proteinExistence type="predicted"/>
<name>A0A6J4NCH3_9ACTN</name>
<sequence>MDVRGYNQEAWDREVERGNQWTLPVGPEVIEAARRGQWDVLLTDSIPVPKAWFPEMRGAEILCLASGGGQQAPVFAAAGARVTVLDNSPGQLAQDRLVAGRDSLELRTVQGDMRDLSLFADGSFDLVFHPVSNLFVPEVRPVWKEAFRVLRRGGNLLAGFLNPAVYIFDADLADSTGELRVRYELPFAASTSLSEEDLRGQIERGEPLEFSHTLEDQIGGQTDAGFVISGFYEDRHRDDPIAAYMPTFVATRATKP</sequence>
<accession>A0A6J4NCH3</accession>